<dbReference type="PANTHER" id="PTHR10627:SF69">
    <property type="entry name" value="PROTEIN BICAUDAL C"/>
    <property type="match status" value="1"/>
</dbReference>
<dbReference type="Gene3D" id="1.10.150.50">
    <property type="entry name" value="Transcription Factor, Ets-1"/>
    <property type="match status" value="1"/>
</dbReference>
<feature type="region of interest" description="Disordered" evidence="2">
    <location>
        <begin position="145"/>
        <end position="184"/>
    </location>
</feature>
<evidence type="ECO:0000313" key="4">
    <source>
        <dbReference type="EMBL" id="KAF6138005.1"/>
    </source>
</evidence>
<organism evidence="4 5">
    <name type="scientific">Kingdonia uniflora</name>
    <dbReference type="NCBI Taxonomy" id="39325"/>
    <lineage>
        <taxon>Eukaryota</taxon>
        <taxon>Viridiplantae</taxon>
        <taxon>Streptophyta</taxon>
        <taxon>Embryophyta</taxon>
        <taxon>Tracheophyta</taxon>
        <taxon>Spermatophyta</taxon>
        <taxon>Magnoliopsida</taxon>
        <taxon>Ranunculales</taxon>
        <taxon>Circaeasteraceae</taxon>
        <taxon>Kingdonia</taxon>
    </lineage>
</organism>
<feature type="domain" description="SAM" evidence="3">
    <location>
        <begin position="217"/>
        <end position="277"/>
    </location>
</feature>
<keyword evidence="1" id="KW-0677">Repeat</keyword>
<dbReference type="Proteomes" id="UP000541444">
    <property type="component" value="Unassembled WGS sequence"/>
</dbReference>
<comment type="caution">
    <text evidence="4">The sequence shown here is derived from an EMBL/GenBank/DDBJ whole genome shotgun (WGS) entry which is preliminary data.</text>
</comment>
<feature type="region of interest" description="Disordered" evidence="2">
    <location>
        <begin position="1"/>
        <end position="98"/>
    </location>
</feature>
<reference evidence="4 5" key="1">
    <citation type="journal article" date="2020" name="IScience">
        <title>Genome Sequencing of the Endangered Kingdonia uniflora (Circaeasteraceae, Ranunculales) Reveals Potential Mechanisms of Evolutionary Specialization.</title>
        <authorList>
            <person name="Sun Y."/>
            <person name="Deng T."/>
            <person name="Zhang A."/>
            <person name="Moore M.J."/>
            <person name="Landis J.B."/>
            <person name="Lin N."/>
            <person name="Zhang H."/>
            <person name="Zhang X."/>
            <person name="Huang J."/>
            <person name="Zhang X."/>
            <person name="Sun H."/>
            <person name="Wang H."/>
        </authorList>
    </citation>
    <scope>NUCLEOTIDE SEQUENCE [LARGE SCALE GENOMIC DNA]</scope>
    <source>
        <strain evidence="4">TB1705</strain>
        <tissue evidence="4">Leaf</tissue>
    </source>
</reference>
<dbReference type="InterPro" id="IPR013761">
    <property type="entry name" value="SAM/pointed_sf"/>
</dbReference>
<proteinExistence type="predicted"/>
<name>A0A7J7L5T1_9MAGN</name>
<evidence type="ECO:0000256" key="1">
    <source>
        <dbReference type="ARBA" id="ARBA00022737"/>
    </source>
</evidence>
<dbReference type="SUPFAM" id="SSF47769">
    <property type="entry name" value="SAM/Pointed domain"/>
    <property type="match status" value="1"/>
</dbReference>
<evidence type="ECO:0000259" key="3">
    <source>
        <dbReference type="PROSITE" id="PS50105"/>
    </source>
</evidence>
<dbReference type="AlphaFoldDB" id="A0A7J7L5T1"/>
<keyword evidence="5" id="KW-1185">Reference proteome</keyword>
<dbReference type="Pfam" id="PF07647">
    <property type="entry name" value="SAM_2"/>
    <property type="match status" value="1"/>
</dbReference>
<dbReference type="OrthoDB" id="539213at2759"/>
<evidence type="ECO:0000256" key="2">
    <source>
        <dbReference type="SAM" id="MobiDB-lite"/>
    </source>
</evidence>
<sequence>MAEELQLPEHTTNTRLFFGAPLTETPNPSLGSKRQRRPSVRLSSVSHESYLKRKKQQWSSHKDTGASKTRSLRTRNETLEVPKDKYASGSPSVDVNGDLDDLVTIGSRRVRDLRGKMKRGRSNRVLRDVERVELGERGEGFSGGDNVESWYRDFDPERSKSPLEEERGVGVLESGAGDELDDPSYAGGARDWECGTGMHAEKNGASEERGRFGVLDDGIRMWLIGLGLGQYAPMFEIHEVDEEVLPLLTLEDLKDMGIHAVGSRRKLYCSIQKLGKGFS</sequence>
<feature type="compositionally biased region" description="Basic and acidic residues" evidence="2">
    <location>
        <begin position="150"/>
        <end position="168"/>
    </location>
</feature>
<evidence type="ECO:0000313" key="5">
    <source>
        <dbReference type="Proteomes" id="UP000541444"/>
    </source>
</evidence>
<dbReference type="InterPro" id="IPR001660">
    <property type="entry name" value="SAM"/>
</dbReference>
<dbReference type="PROSITE" id="PS50105">
    <property type="entry name" value="SAM_DOMAIN"/>
    <property type="match status" value="1"/>
</dbReference>
<dbReference type="EMBL" id="JACGCM010002618">
    <property type="protein sequence ID" value="KAF6138005.1"/>
    <property type="molecule type" value="Genomic_DNA"/>
</dbReference>
<dbReference type="PANTHER" id="PTHR10627">
    <property type="entry name" value="SCP160"/>
    <property type="match status" value="1"/>
</dbReference>
<gene>
    <name evidence="4" type="ORF">GIB67_041878</name>
</gene>
<feature type="compositionally biased region" description="Basic and acidic residues" evidence="2">
    <location>
        <begin position="74"/>
        <end position="86"/>
    </location>
</feature>
<accession>A0A7J7L5T1</accession>
<protein>
    <recommendedName>
        <fullName evidence="3">SAM domain-containing protein</fullName>
    </recommendedName>
</protein>
<dbReference type="CDD" id="cd09487">
    <property type="entry name" value="SAM_superfamily"/>
    <property type="match status" value="1"/>
</dbReference>
<dbReference type="SMART" id="SM00454">
    <property type="entry name" value="SAM"/>
    <property type="match status" value="1"/>
</dbReference>